<evidence type="ECO:0000313" key="1">
    <source>
        <dbReference type="EMBL" id="CTP92371.1"/>
    </source>
</evidence>
<gene>
    <name evidence="1" type="ORF">XTPLMG728_3216</name>
</gene>
<dbReference type="EMBL" id="CXOK01000117">
    <property type="protein sequence ID" value="CTP92371.1"/>
    <property type="molecule type" value="Genomic_DNA"/>
</dbReference>
<organism evidence="1 2">
    <name type="scientific">Xanthomonas graminis pv. poae</name>
    <dbReference type="NCBI Taxonomy" id="227946"/>
    <lineage>
        <taxon>Bacteria</taxon>
        <taxon>Pseudomonadati</taxon>
        <taxon>Pseudomonadota</taxon>
        <taxon>Gammaproteobacteria</taxon>
        <taxon>Lysobacterales</taxon>
        <taxon>Lysobacteraceae</taxon>
        <taxon>Xanthomonas</taxon>
        <taxon>Xanthomonas translucens group</taxon>
        <taxon>Xanthomonas graminis</taxon>
    </lineage>
</organism>
<dbReference type="AlphaFoldDB" id="A0A0K3A2R0"/>
<dbReference type="Proteomes" id="UP000041247">
    <property type="component" value="Unassembled WGS sequence"/>
</dbReference>
<evidence type="ECO:0000313" key="2">
    <source>
        <dbReference type="Proteomes" id="UP000041247"/>
    </source>
</evidence>
<dbReference type="RefSeq" id="WP_139118076.1">
    <property type="nucleotide sequence ID" value="NZ_CP076250.1"/>
</dbReference>
<protein>
    <submittedName>
        <fullName evidence="1">Uncharacterized protein</fullName>
    </submittedName>
</protein>
<accession>A0A0K3A2R0</accession>
<name>A0A0K3A2R0_9XANT</name>
<sequence length="135" mass="14634">MRVDRNRRLAALEARPAAIPKMTEGDRAVAAALYGLLVTHGHLVDPEVSCLGGGSTHTITSAMTPQEAAAAYADTLSVDIDRLSSRMTAGEQAAMYVDFVEAVGRIDPEAEAEFYRLLDRYADEDQSIIPARRRG</sequence>
<reference evidence="1 2" key="1">
    <citation type="submission" date="2015-07" db="EMBL/GenBank/DDBJ databases">
        <authorList>
            <person name="Noorani M."/>
        </authorList>
    </citation>
    <scope>NUCLEOTIDE SEQUENCE [LARGE SCALE GENOMIC DNA]</scope>
    <source>
        <strain evidence="1">LMG728</strain>
    </source>
</reference>
<proteinExistence type="predicted"/>